<dbReference type="EnsemblFungi" id="EJT81624">
    <property type="protein sequence ID" value="EJT81624"/>
    <property type="gene ID" value="GGTG_01602"/>
</dbReference>
<evidence type="ECO:0000313" key="3">
    <source>
        <dbReference type="EnsemblFungi" id="EJT81624"/>
    </source>
</evidence>
<proteinExistence type="predicted"/>
<keyword evidence="4" id="KW-1185">Reference proteome</keyword>
<dbReference type="AlphaFoldDB" id="J3NK20"/>
<dbReference type="Proteomes" id="UP000006039">
    <property type="component" value="Unassembled WGS sequence"/>
</dbReference>
<feature type="region of interest" description="Disordered" evidence="1">
    <location>
        <begin position="1"/>
        <end position="39"/>
    </location>
</feature>
<evidence type="ECO:0000313" key="2">
    <source>
        <dbReference type="EMBL" id="EJT81624.1"/>
    </source>
</evidence>
<evidence type="ECO:0000256" key="1">
    <source>
        <dbReference type="SAM" id="MobiDB-lite"/>
    </source>
</evidence>
<name>J3NK20_GAET3</name>
<sequence>MRGRAENGKVARGTRKECRRELAARNKGEASGAKKGAGQTRVGGCWWAVFIPNEGCVRDGLDVLGGQDLPVALQGNSQVARAPSASVSRAWLPPVMSIGQPRVGI</sequence>
<feature type="compositionally biased region" description="Low complexity" evidence="1">
    <location>
        <begin position="29"/>
        <end position="38"/>
    </location>
</feature>
<dbReference type="GeneID" id="20342060"/>
<dbReference type="HOGENOM" id="CLU_2236745_0_0_1"/>
<dbReference type="EMBL" id="GL385395">
    <property type="protein sequence ID" value="EJT81624.1"/>
    <property type="molecule type" value="Genomic_DNA"/>
</dbReference>
<accession>J3NK20</accession>
<reference evidence="3" key="5">
    <citation type="submission" date="2018-04" db="UniProtKB">
        <authorList>
            <consortium name="EnsemblFungi"/>
        </authorList>
    </citation>
    <scope>IDENTIFICATION</scope>
    <source>
        <strain evidence="3">R3-111a-1</strain>
    </source>
</reference>
<organism evidence="2">
    <name type="scientific">Gaeumannomyces tritici (strain R3-111a-1)</name>
    <name type="common">Wheat and barley take-all root rot fungus</name>
    <name type="synonym">Gaeumannomyces graminis var. tritici</name>
    <dbReference type="NCBI Taxonomy" id="644352"/>
    <lineage>
        <taxon>Eukaryota</taxon>
        <taxon>Fungi</taxon>
        <taxon>Dikarya</taxon>
        <taxon>Ascomycota</taxon>
        <taxon>Pezizomycotina</taxon>
        <taxon>Sordariomycetes</taxon>
        <taxon>Sordariomycetidae</taxon>
        <taxon>Magnaporthales</taxon>
        <taxon>Magnaporthaceae</taxon>
        <taxon>Gaeumannomyces</taxon>
    </lineage>
</organism>
<reference evidence="4" key="1">
    <citation type="submission" date="2010-07" db="EMBL/GenBank/DDBJ databases">
        <title>The genome sequence of Gaeumannomyces graminis var. tritici strain R3-111a-1.</title>
        <authorList>
            <consortium name="The Broad Institute Genome Sequencing Platform"/>
            <person name="Ma L.-J."/>
            <person name="Dead R."/>
            <person name="Young S."/>
            <person name="Zeng Q."/>
            <person name="Koehrsen M."/>
            <person name="Alvarado L."/>
            <person name="Berlin A."/>
            <person name="Chapman S.B."/>
            <person name="Chen Z."/>
            <person name="Freedman E."/>
            <person name="Gellesch M."/>
            <person name="Goldberg J."/>
            <person name="Griggs A."/>
            <person name="Gujja S."/>
            <person name="Heilman E.R."/>
            <person name="Heiman D."/>
            <person name="Hepburn T."/>
            <person name="Howarth C."/>
            <person name="Jen D."/>
            <person name="Larson L."/>
            <person name="Mehta T."/>
            <person name="Neiman D."/>
            <person name="Pearson M."/>
            <person name="Roberts A."/>
            <person name="Saif S."/>
            <person name="Shea T."/>
            <person name="Shenoy N."/>
            <person name="Sisk P."/>
            <person name="Stolte C."/>
            <person name="Sykes S."/>
            <person name="Walk T."/>
            <person name="White J."/>
            <person name="Yandava C."/>
            <person name="Haas B."/>
            <person name="Nusbaum C."/>
            <person name="Birren B."/>
        </authorList>
    </citation>
    <scope>NUCLEOTIDE SEQUENCE [LARGE SCALE GENOMIC DNA]</scope>
    <source>
        <strain evidence="4">R3-111a-1</strain>
    </source>
</reference>
<dbReference type="VEuPathDB" id="FungiDB:GGTG_01602"/>
<reference evidence="2" key="3">
    <citation type="submission" date="2010-09" db="EMBL/GenBank/DDBJ databases">
        <title>Annotation of Gaeumannomyces graminis var. tritici R3-111a-1.</title>
        <authorList>
            <consortium name="The Broad Institute Genome Sequencing Platform"/>
            <person name="Ma L.-J."/>
            <person name="Dead R."/>
            <person name="Young S.K."/>
            <person name="Zeng Q."/>
            <person name="Gargeya S."/>
            <person name="Fitzgerald M."/>
            <person name="Haas B."/>
            <person name="Abouelleil A."/>
            <person name="Alvarado L."/>
            <person name="Arachchi H.M."/>
            <person name="Berlin A."/>
            <person name="Brown A."/>
            <person name="Chapman S.B."/>
            <person name="Chen Z."/>
            <person name="Dunbar C."/>
            <person name="Freedman E."/>
            <person name="Gearin G."/>
            <person name="Gellesch M."/>
            <person name="Goldberg J."/>
            <person name="Griggs A."/>
            <person name="Gujja S."/>
            <person name="Heiman D."/>
            <person name="Howarth C."/>
            <person name="Larson L."/>
            <person name="Lui A."/>
            <person name="MacDonald P.J.P."/>
            <person name="Mehta T."/>
            <person name="Montmayeur A."/>
            <person name="Murphy C."/>
            <person name="Neiman D."/>
            <person name="Pearson M."/>
            <person name="Priest M."/>
            <person name="Roberts A."/>
            <person name="Saif S."/>
            <person name="Shea T."/>
            <person name="Shenoy N."/>
            <person name="Sisk P."/>
            <person name="Stolte C."/>
            <person name="Sykes S."/>
            <person name="Yandava C."/>
            <person name="Wortman J."/>
            <person name="Nusbaum C."/>
            <person name="Birren B."/>
        </authorList>
    </citation>
    <scope>NUCLEOTIDE SEQUENCE</scope>
    <source>
        <strain evidence="2">R3-111a-1</strain>
    </source>
</reference>
<dbReference type="RefSeq" id="XP_009217633.1">
    <property type="nucleotide sequence ID" value="XM_009219369.1"/>
</dbReference>
<reference evidence="3" key="4">
    <citation type="journal article" date="2015" name="G3 (Bethesda)">
        <title>Genome sequences of three phytopathogenic species of the Magnaporthaceae family of fungi.</title>
        <authorList>
            <person name="Okagaki L.H."/>
            <person name="Nunes C.C."/>
            <person name="Sailsbery J."/>
            <person name="Clay B."/>
            <person name="Brown D."/>
            <person name="John T."/>
            <person name="Oh Y."/>
            <person name="Young N."/>
            <person name="Fitzgerald M."/>
            <person name="Haas B.J."/>
            <person name="Zeng Q."/>
            <person name="Young S."/>
            <person name="Adiconis X."/>
            <person name="Fan L."/>
            <person name="Levin J.Z."/>
            <person name="Mitchell T.K."/>
            <person name="Okubara P.A."/>
            <person name="Farman M.L."/>
            <person name="Kohn L.M."/>
            <person name="Birren B."/>
            <person name="Ma L.-J."/>
            <person name="Dean R.A."/>
        </authorList>
    </citation>
    <scope>NUCLEOTIDE SEQUENCE</scope>
    <source>
        <strain evidence="3">R3-111a-1</strain>
    </source>
</reference>
<evidence type="ECO:0000313" key="4">
    <source>
        <dbReference type="Proteomes" id="UP000006039"/>
    </source>
</evidence>
<reference evidence="2" key="2">
    <citation type="submission" date="2010-07" db="EMBL/GenBank/DDBJ databases">
        <authorList>
            <consortium name="The Broad Institute Genome Sequencing Platform"/>
            <consortium name="Broad Institute Genome Sequencing Center for Infectious Disease"/>
            <person name="Ma L.-J."/>
            <person name="Dead R."/>
            <person name="Young S."/>
            <person name="Zeng Q."/>
            <person name="Koehrsen M."/>
            <person name="Alvarado L."/>
            <person name="Berlin A."/>
            <person name="Chapman S.B."/>
            <person name="Chen Z."/>
            <person name="Freedman E."/>
            <person name="Gellesch M."/>
            <person name="Goldberg J."/>
            <person name="Griggs A."/>
            <person name="Gujja S."/>
            <person name="Heilman E.R."/>
            <person name="Heiman D."/>
            <person name="Hepburn T."/>
            <person name="Howarth C."/>
            <person name="Jen D."/>
            <person name="Larson L."/>
            <person name="Mehta T."/>
            <person name="Neiman D."/>
            <person name="Pearson M."/>
            <person name="Roberts A."/>
            <person name="Saif S."/>
            <person name="Shea T."/>
            <person name="Shenoy N."/>
            <person name="Sisk P."/>
            <person name="Stolte C."/>
            <person name="Sykes S."/>
            <person name="Walk T."/>
            <person name="White J."/>
            <person name="Yandava C."/>
            <person name="Haas B."/>
            <person name="Nusbaum C."/>
            <person name="Birren B."/>
        </authorList>
    </citation>
    <scope>NUCLEOTIDE SEQUENCE</scope>
    <source>
        <strain evidence="2">R3-111a-1</strain>
    </source>
</reference>
<protein>
    <submittedName>
        <fullName evidence="2 3">Uncharacterized protein</fullName>
    </submittedName>
</protein>
<gene>
    <name evidence="3" type="primary">20342060</name>
    <name evidence="2" type="ORF">GGTG_01602</name>
</gene>
<feature type="compositionally biased region" description="Basic and acidic residues" evidence="1">
    <location>
        <begin position="1"/>
        <end position="28"/>
    </location>
</feature>